<dbReference type="GO" id="GO:0000785">
    <property type="term" value="C:chromatin"/>
    <property type="evidence" value="ECO:0007669"/>
    <property type="project" value="TreeGrafter"/>
</dbReference>
<feature type="compositionally biased region" description="Polar residues" evidence="6">
    <location>
        <begin position="884"/>
        <end position="902"/>
    </location>
</feature>
<feature type="compositionally biased region" description="Low complexity" evidence="6">
    <location>
        <begin position="482"/>
        <end position="493"/>
    </location>
</feature>
<dbReference type="GO" id="GO:0006338">
    <property type="term" value="P:chromatin remodeling"/>
    <property type="evidence" value="ECO:0007669"/>
    <property type="project" value="TreeGrafter"/>
</dbReference>
<reference evidence="9" key="1">
    <citation type="submission" date="2019-06" db="EMBL/GenBank/DDBJ databases">
        <authorList>
            <consortium name="Wellcome Sanger Institute Data Sharing"/>
        </authorList>
    </citation>
    <scope>NUCLEOTIDE SEQUENCE [LARGE SCALE GENOMIC DNA]</scope>
</reference>
<feature type="domain" description="Bromo" evidence="7">
    <location>
        <begin position="70"/>
        <end position="142"/>
    </location>
</feature>
<feature type="compositionally biased region" description="Polar residues" evidence="6">
    <location>
        <begin position="182"/>
        <end position="198"/>
    </location>
</feature>
<feature type="region of interest" description="Disordered" evidence="6">
    <location>
        <begin position="646"/>
        <end position="736"/>
    </location>
</feature>
<name>A0A672ZTH2_9TELE</name>
<dbReference type="Ensembl" id="ENSSORT00005021024.1">
    <property type="protein sequence ID" value="ENSSORP00005020451.1"/>
    <property type="gene ID" value="ENSSORG00005009955.1"/>
</dbReference>
<dbReference type="InterPro" id="IPR038336">
    <property type="entry name" value="NET_sf"/>
</dbReference>
<sequence length="1246" mass="138065">STLPKLSAQKILASTAMGDGLEAGSSQNPSSAPLPLPFNPPPPETWNPSRPKRQTNQLQYLLKVVLKTLWKHHFAWPFQAPVDAIKLNLPDYYKIIKNPMDMGTIKKRLENNYYWNAQECIHDFNTMFTNCYIYNKSGDDIVLMAEALEKLFLQKITEMPQEETEIPVVSKGRRGGRRDMGQDSSSPSTTPHTRGFSSPASTQQTGATPAPQAPPTLPLLQSQPPRVPPTPASHAPHLGPPFPLSTPDGLPQGNTFISIFQSLKFPQPRKSQKRKADTTTPTANDQLSESSPISTETRPRRESSRPSKQPKRDASQPDSQHHLGPGLDTGGTATPKRQEQLRSCARLVKEMLSKKHLPYAWPFHKPVDVKALGLHDYLDIIKHPMDLSTVKKKLDSRQYRDAQEFAADIRLMFSNCYKYNPPDHDVVNMARKLQDVFEMRFAKMPDEPEELAPVPTPSSALHPAPSTRQAPPPSAVSEDDSSSSSESESSGGDSEQERKQRLAELQEQLKAVHEQLAALSQPQASKPKKKEREKKKEKHKKKTGAEEAMEVPPSLLQMSKKSKNSKESIIVKKERKKPGCKPMSYEEKRQLSLDINKLPGDKLGRVVHIIQTREPSLKNSNPDEIEIDFETLKPSTLRELEKYVSSCLRKKKKPSAEKPLEMTKMKTGSSSSDSSDSSDSEDSENGKTTLAIDHIKKASTNKDTKKPHHQSISIGAGPVAPQPQPQVVQSKPPFVPPPPVSIPVPVSVPSLDSSQLLGSGFDPLAHFMNPHLTQSNTESNPTLTTTATETHPFLNQHPIIPSPAVHNALPQQPSRPSHRAAPLPPKPVPRPRVPSPPSHGILGTLSAQPPQALLEGDEEPPPSTSETPPLSQVHTFLQSLQARPTPQALHTHSPAQSASQLMGSMHVQAATTSAPALTQRHSSGHAHMQQPFPHTHMSAAQQQKGVALQQKVQQMQQLQQQPSPRSKAEPYSTGCLRESPSPLMMHSPQMPQFHPMGQQSPAQTKKHEPRSNLVGVKEEKPSQSPVLPPSPFSPAMHLKQLDGSRPGSHLADSPVPPCPQQDNKIKQEPKTPIAPKKTQDVKSKIMGSWASLAQRSQSTPASAVRSSSDSFEQFKRAAREKEEREKQLKAQAEQARREQEKLRRDDEDSMEQARRAQEDARRRHEQQSLLTPTPPASTPPTHSPQAPPSQPQAPPPSSSAAQNALDQQREMARRREQERRRREAMADTIDINFQSDLMAIFEENLF</sequence>
<reference evidence="9" key="2">
    <citation type="submission" date="2025-08" db="UniProtKB">
        <authorList>
            <consortium name="Ensembl"/>
        </authorList>
    </citation>
    <scope>IDENTIFICATION</scope>
</reference>
<evidence type="ECO:0000256" key="6">
    <source>
        <dbReference type="SAM" id="MobiDB-lite"/>
    </source>
</evidence>
<feature type="domain" description="Bromo" evidence="7">
    <location>
        <begin position="355"/>
        <end position="427"/>
    </location>
</feature>
<evidence type="ECO:0000256" key="1">
    <source>
        <dbReference type="ARBA" id="ARBA00022737"/>
    </source>
</evidence>
<feature type="region of interest" description="Disordered" evidence="6">
    <location>
        <begin position="17"/>
        <end position="51"/>
    </location>
</feature>
<evidence type="ECO:0000256" key="3">
    <source>
        <dbReference type="ARBA" id="ARBA00023117"/>
    </source>
</evidence>
<feature type="region of interest" description="Disordered" evidence="6">
    <location>
        <begin position="768"/>
        <end position="872"/>
    </location>
</feature>
<dbReference type="InterPro" id="IPR001487">
    <property type="entry name" value="Bromodomain"/>
</dbReference>
<dbReference type="SMART" id="SM00297">
    <property type="entry name" value="BROMO"/>
    <property type="match status" value="2"/>
</dbReference>
<evidence type="ECO:0000256" key="2">
    <source>
        <dbReference type="ARBA" id="ARBA00022853"/>
    </source>
</evidence>
<dbReference type="GO" id="GO:0005634">
    <property type="term" value="C:nucleus"/>
    <property type="evidence" value="ECO:0007669"/>
    <property type="project" value="TreeGrafter"/>
</dbReference>
<feature type="compositionally biased region" description="Basic and acidic residues" evidence="6">
    <location>
        <begin position="1005"/>
        <end position="1021"/>
    </location>
</feature>
<feature type="region of interest" description="Disordered" evidence="6">
    <location>
        <begin position="884"/>
        <end position="1226"/>
    </location>
</feature>
<evidence type="ECO:0000259" key="8">
    <source>
        <dbReference type="PROSITE" id="PS51525"/>
    </source>
</evidence>
<dbReference type="PANTHER" id="PTHR22880:SF245">
    <property type="entry name" value="BROMODOMAIN-CONTAINING PROTEIN 4"/>
    <property type="match status" value="1"/>
</dbReference>
<feature type="compositionally biased region" description="Basic residues" evidence="6">
    <location>
        <begin position="526"/>
        <end position="542"/>
    </location>
</feature>
<keyword evidence="10" id="KW-1185">Reference proteome</keyword>
<dbReference type="InterPro" id="IPR031354">
    <property type="entry name" value="BRD4_CDT"/>
</dbReference>
<reference evidence="9" key="3">
    <citation type="submission" date="2025-09" db="UniProtKB">
        <authorList>
            <consortium name="Ensembl"/>
        </authorList>
    </citation>
    <scope>IDENTIFICATION</scope>
</reference>
<evidence type="ECO:0000313" key="10">
    <source>
        <dbReference type="Proteomes" id="UP000472271"/>
    </source>
</evidence>
<dbReference type="CDD" id="cd05497">
    <property type="entry name" value="Bromo_Brdt_I_like"/>
    <property type="match status" value="1"/>
</dbReference>
<proteinExistence type="inferred from homology"/>
<feature type="compositionally biased region" description="Low complexity" evidence="6">
    <location>
        <begin position="775"/>
        <end position="790"/>
    </location>
</feature>
<keyword evidence="2" id="KW-0156">Chromatin regulator</keyword>
<dbReference type="PROSITE" id="PS00633">
    <property type="entry name" value="BROMODOMAIN_1"/>
    <property type="match status" value="2"/>
</dbReference>
<feature type="compositionally biased region" description="Pro residues" evidence="6">
    <location>
        <begin position="32"/>
        <end position="45"/>
    </location>
</feature>
<dbReference type="Gene3D" id="1.20.920.10">
    <property type="entry name" value="Bromodomain-like"/>
    <property type="match status" value="2"/>
</dbReference>
<feature type="compositionally biased region" description="Basic and acidic residues" evidence="6">
    <location>
        <begin position="1112"/>
        <end position="1166"/>
    </location>
</feature>
<evidence type="ECO:0000313" key="9">
    <source>
        <dbReference type="Ensembl" id="ENSSORP00005020451.1"/>
    </source>
</evidence>
<evidence type="ECO:0000256" key="4">
    <source>
        <dbReference type="ARBA" id="ARBA00044509"/>
    </source>
</evidence>
<dbReference type="InterPro" id="IPR036427">
    <property type="entry name" value="Bromodomain-like_sf"/>
</dbReference>
<protein>
    <submittedName>
        <fullName evidence="9">Bromodomain-containing protein 4-like</fullName>
    </submittedName>
</protein>
<feature type="compositionally biased region" description="Polar residues" evidence="6">
    <location>
        <begin position="909"/>
        <end position="921"/>
    </location>
</feature>
<feature type="compositionally biased region" description="Pro residues" evidence="6">
    <location>
        <begin position="822"/>
        <end position="837"/>
    </location>
</feature>
<dbReference type="PANTHER" id="PTHR22880">
    <property type="entry name" value="FALZ-RELATED BROMODOMAIN-CONTAINING PROTEINS"/>
    <property type="match status" value="1"/>
</dbReference>
<feature type="region of interest" description="Disordered" evidence="6">
    <location>
        <begin position="517"/>
        <end position="585"/>
    </location>
</feature>
<feature type="compositionally biased region" description="Low complexity" evidence="6">
    <location>
        <begin position="949"/>
        <end position="961"/>
    </location>
</feature>
<keyword evidence="1" id="KW-0677">Repeat</keyword>
<feature type="region of interest" description="Disordered" evidence="6">
    <location>
        <begin position="448"/>
        <end position="501"/>
    </location>
</feature>
<feature type="region of interest" description="Disordered" evidence="6">
    <location>
        <begin position="162"/>
        <end position="339"/>
    </location>
</feature>
<dbReference type="FunFam" id="1.20.1270.220:FF:000001">
    <property type="entry name" value="bromodomain-containing protein 2 isoform X1"/>
    <property type="match status" value="1"/>
</dbReference>
<feature type="compositionally biased region" description="Polar residues" evidence="6">
    <location>
        <begin position="1091"/>
        <end position="1111"/>
    </location>
</feature>
<dbReference type="Gene3D" id="1.20.1270.220">
    <property type="match status" value="1"/>
</dbReference>
<dbReference type="FunFam" id="1.20.920.10:FF:000003">
    <property type="entry name" value="Bromodomain-containing protein 2"/>
    <property type="match status" value="1"/>
</dbReference>
<organism evidence="9 10">
    <name type="scientific">Sphaeramia orbicularis</name>
    <name type="common">orbiculate cardinalfish</name>
    <dbReference type="NCBI Taxonomy" id="375764"/>
    <lineage>
        <taxon>Eukaryota</taxon>
        <taxon>Metazoa</taxon>
        <taxon>Chordata</taxon>
        <taxon>Craniata</taxon>
        <taxon>Vertebrata</taxon>
        <taxon>Euteleostomi</taxon>
        <taxon>Actinopterygii</taxon>
        <taxon>Neopterygii</taxon>
        <taxon>Teleostei</taxon>
        <taxon>Neoteleostei</taxon>
        <taxon>Acanthomorphata</taxon>
        <taxon>Gobiaria</taxon>
        <taxon>Kurtiformes</taxon>
        <taxon>Apogonoidei</taxon>
        <taxon>Apogonidae</taxon>
        <taxon>Apogoninae</taxon>
        <taxon>Sphaeramia</taxon>
    </lineage>
</organism>
<dbReference type="InterPro" id="IPR018359">
    <property type="entry name" value="Bromodomain_CS"/>
</dbReference>
<gene>
    <name evidence="9" type="primary">LOC115420772</name>
</gene>
<evidence type="ECO:0000256" key="5">
    <source>
        <dbReference type="PROSITE-ProRule" id="PRU00035"/>
    </source>
</evidence>
<dbReference type="CDD" id="cd05498">
    <property type="entry name" value="Bromo_Brdt_II_like"/>
    <property type="match status" value="1"/>
</dbReference>
<feature type="compositionally biased region" description="Basic and acidic residues" evidence="6">
    <location>
        <begin position="1207"/>
        <end position="1225"/>
    </location>
</feature>
<dbReference type="Pfam" id="PF17035">
    <property type="entry name" value="BET"/>
    <property type="match status" value="1"/>
</dbReference>
<dbReference type="Pfam" id="PF17105">
    <property type="entry name" value="BRD4_CDT"/>
    <property type="match status" value="1"/>
</dbReference>
<feature type="compositionally biased region" description="Basic and acidic residues" evidence="6">
    <location>
        <begin position="654"/>
        <end position="664"/>
    </location>
</feature>
<comment type="similarity">
    <text evidence="4">Belongs to the BET family.</text>
</comment>
<feature type="compositionally biased region" description="Low complexity" evidence="6">
    <location>
        <begin position="199"/>
        <end position="210"/>
    </location>
</feature>
<feature type="compositionally biased region" description="Basic and acidic residues" evidence="6">
    <location>
        <begin position="297"/>
        <end position="321"/>
    </location>
</feature>
<dbReference type="PROSITE" id="PS51525">
    <property type="entry name" value="NET"/>
    <property type="match status" value="1"/>
</dbReference>
<feature type="compositionally biased region" description="Pro residues" evidence="6">
    <location>
        <begin position="1172"/>
        <end position="1197"/>
    </location>
</feature>
<dbReference type="AlphaFoldDB" id="A0A672ZTH2"/>
<accession>A0A672ZTH2</accession>
<dbReference type="InterPro" id="IPR027353">
    <property type="entry name" value="NET_dom"/>
</dbReference>
<dbReference type="GO" id="GO:0006355">
    <property type="term" value="P:regulation of DNA-templated transcription"/>
    <property type="evidence" value="ECO:0007669"/>
    <property type="project" value="TreeGrafter"/>
</dbReference>
<feature type="compositionally biased region" description="Polar residues" evidence="6">
    <location>
        <begin position="252"/>
        <end position="261"/>
    </location>
</feature>
<dbReference type="FunFam" id="1.20.920.10:FF:000002">
    <property type="entry name" value="Bromodomain-containing protein 4"/>
    <property type="match status" value="1"/>
</dbReference>
<feature type="domain" description="NET" evidence="8">
    <location>
        <begin position="573"/>
        <end position="655"/>
    </location>
</feature>
<dbReference type="PROSITE" id="PS50014">
    <property type="entry name" value="BROMODOMAIN_2"/>
    <property type="match status" value="2"/>
</dbReference>
<dbReference type="Proteomes" id="UP000472271">
    <property type="component" value="Chromosome 1"/>
</dbReference>
<keyword evidence="3 5" id="KW-0103">Bromodomain</keyword>
<dbReference type="PRINTS" id="PR00503">
    <property type="entry name" value="BROMODOMAIN"/>
</dbReference>
<feature type="compositionally biased region" description="Polar residues" evidence="6">
    <location>
        <begin position="278"/>
        <end position="293"/>
    </location>
</feature>
<dbReference type="Pfam" id="PF00439">
    <property type="entry name" value="Bromodomain"/>
    <property type="match status" value="2"/>
</dbReference>
<evidence type="ECO:0000259" key="7">
    <source>
        <dbReference type="PROSITE" id="PS50014"/>
    </source>
</evidence>
<dbReference type="InterPro" id="IPR050935">
    <property type="entry name" value="Bromo_chromatin_reader"/>
</dbReference>
<feature type="compositionally biased region" description="Basic and acidic residues" evidence="6">
    <location>
        <begin position="693"/>
        <end position="704"/>
    </location>
</feature>
<dbReference type="InterPro" id="IPR043509">
    <property type="entry name" value="Bromo_Brdt_II"/>
</dbReference>
<dbReference type="SUPFAM" id="SSF47370">
    <property type="entry name" value="Bromodomain"/>
    <property type="match status" value="2"/>
</dbReference>
<dbReference type="InterPro" id="IPR043508">
    <property type="entry name" value="Bromo_Brdt_I"/>
</dbReference>